<keyword evidence="1" id="KW-0812">Transmembrane</keyword>
<evidence type="ECO:0000313" key="3">
    <source>
        <dbReference type="Proteomes" id="UP000012220"/>
    </source>
</evidence>
<dbReference type="Proteomes" id="UP000012220">
    <property type="component" value="Unassembled WGS sequence"/>
</dbReference>
<reference evidence="2 3" key="1">
    <citation type="submission" date="2013-02" db="EMBL/GenBank/DDBJ databases">
        <authorList>
            <person name="Harkins D.M."/>
            <person name="Durkin A.S."/>
            <person name="Brinkac L.M."/>
            <person name="Haft D.H."/>
            <person name="Selengut J.D."/>
            <person name="Sanka R."/>
            <person name="DePew J."/>
            <person name="Purushe J."/>
            <person name="Picardeau M."/>
            <person name="Werts C."/>
            <person name="Goarant C."/>
            <person name="Vinetz J.M."/>
            <person name="Sutton G.G."/>
            <person name="Nierman W.C."/>
            <person name="Fouts D.E."/>
        </authorList>
    </citation>
    <scope>NUCLEOTIDE SEQUENCE [LARGE SCALE GENOMIC DNA]</scope>
    <source>
        <strain evidence="2 3">200703203</strain>
    </source>
</reference>
<dbReference type="EMBL" id="AHNY02000092">
    <property type="protein sequence ID" value="EMY26326.1"/>
    <property type="molecule type" value="Genomic_DNA"/>
</dbReference>
<feature type="transmembrane region" description="Helical" evidence="1">
    <location>
        <begin position="21"/>
        <end position="41"/>
    </location>
</feature>
<comment type="caution">
    <text evidence="2">The sequence shown here is derived from an EMBL/GenBank/DDBJ whole genome shotgun (WGS) entry which is preliminary data.</text>
</comment>
<protein>
    <submittedName>
        <fullName evidence="2">Uncharacterized protein</fullName>
    </submittedName>
</protein>
<keyword evidence="1" id="KW-0472">Membrane</keyword>
<gene>
    <name evidence="2" type="ORF">LEP1GSC115_5594</name>
</gene>
<dbReference type="AlphaFoldDB" id="N1URQ5"/>
<sequence>MRFFIIKIKLRFNFFIRFQVLLFKKVLFIICFLSAISIFSSDLPDFQLKDQRNKVLNSKNLKGKMVFLLGCSYMDIVLCRKHGRKIYWRMQNLIDESEDFVEFIAFVDLRNAPNAIQVYIDENKSKNYESILLDTKGVLSSGIRPNVSWLRIFSRSKKQIFESYYKEVDDQTVDFLYEIVRKQKSKIGICVFILFFNCVEKKPQQAAYWREYLSYQKSILKEYPNGGIRNALFGNLTSKDEFLLQEKDNILSIDFYLQKTNQGFKNVLTTEKIPENVPYQIHVEYFPTSFRDQNTFQMKRKTVTILPFYSYLDFFHHIDRFQNFLRSDFDHSSKLTTISNTHRYLCSVSHCNSGRGENFSWLLYELDESTKAVYPQFYKRFDKLLNQVSYKITIFKTGEFLSGIELYNEGTKTFLKIPDTFAGYWSKPEILHIRISLFIQVYGLKIDIRNLGYTLRFYSSKNYEKVTGEFSKLPEKKISGRFLKIFPPGMVDWFIPGNMEEYFDQYFTLLVKGSEGKGGNKFESESFRNGKNMKVILKSQAEIFRDRFSPFRSSDEKDDQPSFWDILQETLIEDLY</sequence>
<dbReference type="BioCyc" id="LINT1085541:G11IQ-176-MONOMER"/>
<organism evidence="2 3">
    <name type="scientific">Leptospira interrogans serovar Australis str. 200703203</name>
    <dbReference type="NCBI Taxonomy" id="1085541"/>
    <lineage>
        <taxon>Bacteria</taxon>
        <taxon>Pseudomonadati</taxon>
        <taxon>Spirochaetota</taxon>
        <taxon>Spirochaetia</taxon>
        <taxon>Leptospirales</taxon>
        <taxon>Leptospiraceae</taxon>
        <taxon>Leptospira</taxon>
    </lineage>
</organism>
<evidence type="ECO:0000256" key="1">
    <source>
        <dbReference type="SAM" id="Phobius"/>
    </source>
</evidence>
<evidence type="ECO:0000313" key="2">
    <source>
        <dbReference type="EMBL" id="EMY26326.1"/>
    </source>
</evidence>
<name>N1URQ5_LEPIR</name>
<accession>N1URQ5</accession>
<keyword evidence="1" id="KW-1133">Transmembrane helix</keyword>
<proteinExistence type="predicted"/>
<dbReference type="NCBIfam" id="NF047806">
    <property type="entry name" value="LIC10025_lipo"/>
    <property type="match status" value="1"/>
</dbReference>